<proteinExistence type="inferred from homology"/>
<name>A0ABN1LXQ8_9SPHN</name>
<organism evidence="4 5">
    <name type="scientific">Sphingopyxis soli</name>
    <dbReference type="NCBI Taxonomy" id="592051"/>
    <lineage>
        <taxon>Bacteria</taxon>
        <taxon>Pseudomonadati</taxon>
        <taxon>Pseudomonadota</taxon>
        <taxon>Alphaproteobacteria</taxon>
        <taxon>Sphingomonadales</taxon>
        <taxon>Sphingomonadaceae</taxon>
        <taxon>Sphingopyxis</taxon>
    </lineage>
</organism>
<feature type="domain" description="Flavodoxin-like fold" evidence="3">
    <location>
        <begin position="1"/>
        <end position="172"/>
    </location>
</feature>
<evidence type="ECO:0000259" key="3">
    <source>
        <dbReference type="Pfam" id="PF02525"/>
    </source>
</evidence>
<gene>
    <name evidence="4" type="ORF">GCM10009115_05120</name>
</gene>
<evidence type="ECO:0000313" key="5">
    <source>
        <dbReference type="Proteomes" id="UP001500738"/>
    </source>
</evidence>
<keyword evidence="2" id="KW-0560">Oxidoreductase</keyword>
<dbReference type="InterPro" id="IPR051545">
    <property type="entry name" value="NAD(P)H_dehydrogenase_qn"/>
</dbReference>
<dbReference type="Proteomes" id="UP001500738">
    <property type="component" value="Unassembled WGS sequence"/>
</dbReference>
<dbReference type="InterPro" id="IPR029039">
    <property type="entry name" value="Flavoprotein-like_sf"/>
</dbReference>
<evidence type="ECO:0000313" key="4">
    <source>
        <dbReference type="EMBL" id="GAA0861641.1"/>
    </source>
</evidence>
<dbReference type="Pfam" id="PF02525">
    <property type="entry name" value="Flavodoxin_2"/>
    <property type="match status" value="1"/>
</dbReference>
<protein>
    <submittedName>
        <fullName evidence="4">NAD(P)H-dependent oxidoreductase</fullName>
    </submittedName>
</protein>
<keyword evidence="5" id="KW-1185">Reference proteome</keyword>
<dbReference type="InterPro" id="IPR003680">
    <property type="entry name" value="Flavodoxin_fold"/>
</dbReference>
<dbReference type="SUPFAM" id="SSF52218">
    <property type="entry name" value="Flavoproteins"/>
    <property type="match status" value="1"/>
</dbReference>
<accession>A0ABN1LXQ8</accession>
<dbReference type="PANTHER" id="PTHR10204">
    <property type="entry name" value="NAD P H OXIDOREDUCTASE-RELATED"/>
    <property type="match status" value="1"/>
</dbReference>
<comment type="caution">
    <text evidence="4">The sequence shown here is derived from an EMBL/GenBank/DDBJ whole genome shotgun (WGS) entry which is preliminary data.</text>
</comment>
<evidence type="ECO:0000256" key="2">
    <source>
        <dbReference type="ARBA" id="ARBA00023002"/>
    </source>
</evidence>
<dbReference type="PANTHER" id="PTHR10204:SF34">
    <property type="entry name" value="NAD(P)H DEHYDROGENASE [QUINONE] 1 ISOFORM 1"/>
    <property type="match status" value="1"/>
</dbReference>
<reference evidence="4 5" key="1">
    <citation type="journal article" date="2019" name="Int. J. Syst. Evol. Microbiol.">
        <title>The Global Catalogue of Microorganisms (GCM) 10K type strain sequencing project: providing services to taxonomists for standard genome sequencing and annotation.</title>
        <authorList>
            <consortium name="The Broad Institute Genomics Platform"/>
            <consortium name="The Broad Institute Genome Sequencing Center for Infectious Disease"/>
            <person name="Wu L."/>
            <person name="Ma J."/>
        </authorList>
    </citation>
    <scope>NUCLEOTIDE SEQUENCE [LARGE SCALE GENOMIC DNA]</scope>
    <source>
        <strain evidence="4 5">JCM 15910</strain>
    </source>
</reference>
<dbReference type="RefSeq" id="WP_215355813.1">
    <property type="nucleotide sequence ID" value="NZ_BAAAFE010000003.1"/>
</dbReference>
<sequence>MKILVVQAQPDPASFSAAIETAFARGAEAAGHSVDTLNLPNEGFSPRFGQPDIDRYHGKAPVPDDVRDHQARVDAADVLTLIFPIYWWSFPAILKGWIDRVFINGWAFRFEEGKIVGAMRDIPVYLLGIGGGSDDGYTKHGYYTAFDTQVTTGIFKFCGARRVYTRLLLDAESGARYRDVHLETVEQLGRSIN</sequence>
<dbReference type="Gene3D" id="3.40.50.360">
    <property type="match status" value="1"/>
</dbReference>
<evidence type="ECO:0000256" key="1">
    <source>
        <dbReference type="ARBA" id="ARBA00006252"/>
    </source>
</evidence>
<dbReference type="EMBL" id="BAAAFE010000003">
    <property type="protein sequence ID" value="GAA0861641.1"/>
    <property type="molecule type" value="Genomic_DNA"/>
</dbReference>
<comment type="similarity">
    <text evidence="1">Belongs to the NAD(P)H dehydrogenase (quinone) family.</text>
</comment>